<reference evidence="1 2" key="1">
    <citation type="submission" date="2024-04" db="EMBL/GenBank/DDBJ databases">
        <authorList>
            <person name="Rising A."/>
            <person name="Reimegard J."/>
            <person name="Sonavane S."/>
            <person name="Akerstrom W."/>
            <person name="Nylinder S."/>
            <person name="Hedman E."/>
            <person name="Kallberg Y."/>
        </authorList>
    </citation>
    <scope>NUCLEOTIDE SEQUENCE [LARGE SCALE GENOMIC DNA]</scope>
</reference>
<keyword evidence="2" id="KW-1185">Reference proteome</keyword>
<organism evidence="1 2">
    <name type="scientific">Larinioides sclopetarius</name>
    <dbReference type="NCBI Taxonomy" id="280406"/>
    <lineage>
        <taxon>Eukaryota</taxon>
        <taxon>Metazoa</taxon>
        <taxon>Ecdysozoa</taxon>
        <taxon>Arthropoda</taxon>
        <taxon>Chelicerata</taxon>
        <taxon>Arachnida</taxon>
        <taxon>Araneae</taxon>
        <taxon>Araneomorphae</taxon>
        <taxon>Entelegynae</taxon>
        <taxon>Araneoidea</taxon>
        <taxon>Araneidae</taxon>
        <taxon>Larinioides</taxon>
    </lineage>
</organism>
<name>A0AAV1YYL9_9ARAC</name>
<accession>A0AAV1YYL9</accession>
<dbReference type="Proteomes" id="UP001497382">
    <property type="component" value="Unassembled WGS sequence"/>
</dbReference>
<proteinExistence type="predicted"/>
<comment type="caution">
    <text evidence="1">The sequence shown here is derived from an EMBL/GenBank/DDBJ whole genome shotgun (WGS) entry which is preliminary data.</text>
</comment>
<dbReference type="EMBL" id="CAXIEN010000011">
    <property type="protein sequence ID" value="CAL1263937.1"/>
    <property type="molecule type" value="Genomic_DNA"/>
</dbReference>
<dbReference type="AlphaFoldDB" id="A0AAV1YYL9"/>
<sequence>MPKSISPLEDSFIPGQTLEIYFSFCGLVENRLLISVGCGIGGSDWHPMKWPTVGFDDKPVLS</sequence>
<protein>
    <submittedName>
        <fullName evidence="1">Uncharacterized protein</fullName>
    </submittedName>
</protein>
<evidence type="ECO:0000313" key="1">
    <source>
        <dbReference type="EMBL" id="CAL1263937.1"/>
    </source>
</evidence>
<gene>
    <name evidence="1" type="ORF">LARSCL_LOCUS1759</name>
</gene>
<evidence type="ECO:0000313" key="2">
    <source>
        <dbReference type="Proteomes" id="UP001497382"/>
    </source>
</evidence>